<dbReference type="KEGG" id="gcr:GcLGCM259_1292"/>
<protein>
    <submittedName>
        <fullName evidence="5">Mg chelatase-like protein</fullName>
    </submittedName>
</protein>
<proteinExistence type="inferred from homology"/>
<dbReference type="SUPFAM" id="SSF52540">
    <property type="entry name" value="P-loop containing nucleoside triphosphate hydrolases"/>
    <property type="match status" value="1"/>
</dbReference>
<dbReference type="EMBL" id="CP034412">
    <property type="protein sequence ID" value="QCY47026.1"/>
    <property type="molecule type" value="Genomic_DNA"/>
</dbReference>
<evidence type="ECO:0000313" key="6">
    <source>
        <dbReference type="Proteomes" id="UP000307000"/>
    </source>
</evidence>
<sequence>MTLARTRCVALAGLGGAMVEVEADLGNGIPGFVILGLPDAALREARERIKAAARNTGIALANRKLTVNLSPATMHKQGSGFDLAIVLAALSADRQISACPHTVYLAELGLDGTLRPIPGILPAVRLAMAAGATHFWVARQNAAEARLVPGATVDCAEHLGQVLERFGAPAEYLSVRARHQPSQAVTVPAAPTVPDLAEVNGQQEARLALELAAVGGHHLLMTGPAGVGKTLLARCLPGILPPLDDAAALEATAIRSITEQAGNEFTSLQHTPPFIAPHHTASTVSLLGGGTKNIHVGAVTRAHRGVLFLDEAPEFPSGVLDALRQPLEDGYVNIARAKLHAQLPARFQLLLAANPCPCGRNYGTGLACTCTPMQRRRYFSRLSGPILDRIDLQLQLNPVPAATLLGKQRNESSAQVRQRVLAGRERCAQRLAPWNIRTNAAIPSEILRHELPYHRQVRGRLEQLATRAQLSARGMDRVLRVAWSITDLAGGATPTVDDLELAVHLRQKIES</sequence>
<evidence type="ECO:0000259" key="4">
    <source>
        <dbReference type="PROSITE" id="PS50051"/>
    </source>
</evidence>
<reference evidence="5 6" key="1">
    <citation type="submission" date="2018-12" db="EMBL/GenBank/DDBJ databases">
        <title>Complete Genome Sequence of Glutamicibacter creatinolyticus strain LGCM259,isolated from an abscess of a 12-year-old mare in Italy.</title>
        <authorList>
            <person name="Santos R.G."/>
            <person name="Silva A.L."/>
            <person name="Seyffert N."/>
            <person name="Castro T.L.P."/>
            <person name="Attili A.R."/>
            <person name="Rifici C."/>
            <person name="Mazzullo G."/>
            <person name="Brenig B."/>
            <person name="Venanzi F."/>
            <person name="Azevedo V."/>
        </authorList>
    </citation>
    <scope>NUCLEOTIDE SEQUENCE [LARGE SCALE GENOMIC DNA]</scope>
    <source>
        <strain evidence="5 6">LGCM 259</strain>
    </source>
</reference>
<dbReference type="Proteomes" id="UP000307000">
    <property type="component" value="Chromosome"/>
</dbReference>
<dbReference type="PANTHER" id="PTHR32039:SF7">
    <property type="entry name" value="COMPETENCE PROTEIN COMM"/>
    <property type="match status" value="1"/>
</dbReference>
<dbReference type="InterPro" id="IPR000523">
    <property type="entry name" value="Mg_chelatse_chII-like_cat_dom"/>
</dbReference>
<dbReference type="PROSITE" id="PS50051">
    <property type="entry name" value="MCM_2"/>
    <property type="match status" value="1"/>
</dbReference>
<evidence type="ECO:0000256" key="1">
    <source>
        <dbReference type="ARBA" id="ARBA00006354"/>
    </source>
</evidence>
<evidence type="ECO:0000256" key="2">
    <source>
        <dbReference type="ARBA" id="ARBA00022741"/>
    </source>
</evidence>
<dbReference type="SUPFAM" id="SSF54211">
    <property type="entry name" value="Ribosomal protein S5 domain 2-like"/>
    <property type="match status" value="1"/>
</dbReference>
<dbReference type="InterPro" id="IPR004482">
    <property type="entry name" value="Mg_chelat-rel"/>
</dbReference>
<dbReference type="InterPro" id="IPR001208">
    <property type="entry name" value="MCM_dom"/>
</dbReference>
<feature type="domain" description="MCM C-terminal AAA(+) ATPase" evidence="4">
    <location>
        <begin position="280"/>
        <end position="392"/>
    </location>
</feature>
<gene>
    <name evidence="5" type="ORF">GcLGCM259_1292</name>
</gene>
<dbReference type="GO" id="GO:0005524">
    <property type="term" value="F:ATP binding"/>
    <property type="evidence" value="ECO:0007669"/>
    <property type="project" value="UniProtKB-KW"/>
</dbReference>
<dbReference type="Pfam" id="PF01078">
    <property type="entry name" value="Mg_chelatase"/>
    <property type="match status" value="1"/>
</dbReference>
<dbReference type="SMART" id="SM00382">
    <property type="entry name" value="AAA"/>
    <property type="match status" value="1"/>
</dbReference>
<dbReference type="GO" id="GO:0003677">
    <property type="term" value="F:DNA binding"/>
    <property type="evidence" value="ECO:0007669"/>
    <property type="project" value="InterPro"/>
</dbReference>
<dbReference type="InterPro" id="IPR014721">
    <property type="entry name" value="Ribsml_uS5_D2-typ_fold_subgr"/>
</dbReference>
<dbReference type="NCBIfam" id="TIGR00368">
    <property type="entry name" value="YifB family Mg chelatase-like AAA ATPase"/>
    <property type="match status" value="1"/>
</dbReference>
<dbReference type="PANTHER" id="PTHR32039">
    <property type="entry name" value="MAGNESIUM-CHELATASE SUBUNIT CHLI"/>
    <property type="match status" value="1"/>
</dbReference>
<organism evidence="5 6">
    <name type="scientific">Glutamicibacter creatinolyticus</name>
    <dbReference type="NCBI Taxonomy" id="162496"/>
    <lineage>
        <taxon>Bacteria</taxon>
        <taxon>Bacillati</taxon>
        <taxon>Actinomycetota</taxon>
        <taxon>Actinomycetes</taxon>
        <taxon>Micrococcales</taxon>
        <taxon>Micrococcaceae</taxon>
        <taxon>Glutamicibacter</taxon>
    </lineage>
</organism>
<keyword evidence="3" id="KW-0067">ATP-binding</keyword>
<keyword evidence="6" id="KW-1185">Reference proteome</keyword>
<accession>A0A5B7WSA2</accession>
<dbReference type="Gene3D" id="3.30.230.10">
    <property type="match status" value="1"/>
</dbReference>
<dbReference type="InterPro" id="IPR020568">
    <property type="entry name" value="Ribosomal_Su5_D2-typ_SF"/>
</dbReference>
<name>A0A5B7WSA2_9MICC</name>
<comment type="similarity">
    <text evidence="1">Belongs to the Mg-chelatase subunits D/I family. ComM subfamily.</text>
</comment>
<dbReference type="InterPro" id="IPR003593">
    <property type="entry name" value="AAA+_ATPase"/>
</dbReference>
<dbReference type="RefSeq" id="WP_138926146.1">
    <property type="nucleotide sequence ID" value="NZ_CP034412.1"/>
</dbReference>
<dbReference type="InterPro" id="IPR045006">
    <property type="entry name" value="CHLI-like"/>
</dbReference>
<keyword evidence="2" id="KW-0547">Nucleotide-binding</keyword>
<dbReference type="AlphaFoldDB" id="A0A5B7WSA2"/>
<evidence type="ECO:0000256" key="3">
    <source>
        <dbReference type="ARBA" id="ARBA00022840"/>
    </source>
</evidence>
<dbReference type="Gene3D" id="3.40.50.300">
    <property type="entry name" value="P-loop containing nucleotide triphosphate hydrolases"/>
    <property type="match status" value="1"/>
</dbReference>
<dbReference type="Pfam" id="PF13541">
    <property type="entry name" value="ChlI"/>
    <property type="match status" value="1"/>
</dbReference>
<evidence type="ECO:0000313" key="5">
    <source>
        <dbReference type="EMBL" id="QCY47026.1"/>
    </source>
</evidence>
<dbReference type="Pfam" id="PF13335">
    <property type="entry name" value="Mg_chelatase_C"/>
    <property type="match status" value="1"/>
</dbReference>
<dbReference type="InterPro" id="IPR025158">
    <property type="entry name" value="Mg_chelat-rel_C"/>
</dbReference>
<dbReference type="InterPro" id="IPR027417">
    <property type="entry name" value="P-loop_NTPase"/>
</dbReference>